<accession>A0A1I8AP95</accession>
<sequence length="211" mass="23471">MYDARIEPAEGSADNSKKPRVQLVVCSEAELYKMMPPLQHQIIRSRHFGESDLLSQWLITADHTERNRSNKSLRSSIRCFRGVKPASSQFTIHLADKCRTSAVVGPIRKTPKSARLSDLLITSAISYDIAGTTPFAFKLAPVCDGQRLIQQISSCLHRTAEARVAYDSKFLAPTHRTSFFCAIDIFSSTAHSAFFRPSIIDAKGRIEDSPA</sequence>
<reference evidence="2" key="1">
    <citation type="submission" date="2016-11" db="UniProtKB">
        <authorList>
            <consortium name="WormBaseParasite"/>
        </authorList>
    </citation>
    <scope>IDENTIFICATION</scope>
</reference>
<dbReference type="WBParaSite" id="L893_g7768.t1">
    <property type="protein sequence ID" value="L893_g7768.t1"/>
    <property type="gene ID" value="L893_g7768"/>
</dbReference>
<name>A0A1I8AP95_9BILA</name>
<evidence type="ECO:0000313" key="2">
    <source>
        <dbReference type="WBParaSite" id="L893_g7768.t1"/>
    </source>
</evidence>
<evidence type="ECO:0000313" key="1">
    <source>
        <dbReference type="Proteomes" id="UP000095287"/>
    </source>
</evidence>
<dbReference type="AlphaFoldDB" id="A0A1I8AP95"/>
<proteinExistence type="predicted"/>
<keyword evidence="1" id="KW-1185">Reference proteome</keyword>
<organism evidence="1 2">
    <name type="scientific">Steinernema glaseri</name>
    <dbReference type="NCBI Taxonomy" id="37863"/>
    <lineage>
        <taxon>Eukaryota</taxon>
        <taxon>Metazoa</taxon>
        <taxon>Ecdysozoa</taxon>
        <taxon>Nematoda</taxon>
        <taxon>Chromadorea</taxon>
        <taxon>Rhabditida</taxon>
        <taxon>Tylenchina</taxon>
        <taxon>Panagrolaimomorpha</taxon>
        <taxon>Strongyloidoidea</taxon>
        <taxon>Steinernematidae</taxon>
        <taxon>Steinernema</taxon>
    </lineage>
</organism>
<dbReference type="Proteomes" id="UP000095287">
    <property type="component" value="Unplaced"/>
</dbReference>
<protein>
    <submittedName>
        <fullName evidence="2">Helicase ATP-binding domain-containing protein</fullName>
    </submittedName>
</protein>